<keyword evidence="1" id="KW-0175">Coiled coil</keyword>
<dbReference type="Proteomes" id="UP001363151">
    <property type="component" value="Unassembled WGS sequence"/>
</dbReference>
<accession>A0ABR1FPT8</accession>
<proteinExistence type="predicted"/>
<reference evidence="2 3" key="1">
    <citation type="submission" date="2024-03" db="EMBL/GenBank/DDBJ databases">
        <title>Aureococcus anophagefferens CCMP1851 and Kratosvirus quantuckense: Draft genome of a second virus-susceptible host strain in the model system.</title>
        <authorList>
            <person name="Chase E."/>
            <person name="Truchon A.R."/>
            <person name="Schepens W."/>
            <person name="Wilhelm S.W."/>
        </authorList>
    </citation>
    <scope>NUCLEOTIDE SEQUENCE [LARGE SCALE GENOMIC DNA]</scope>
    <source>
        <strain evidence="2 3">CCMP1851</strain>
    </source>
</reference>
<comment type="caution">
    <text evidence="2">The sequence shown here is derived from an EMBL/GenBank/DDBJ whole genome shotgun (WGS) entry which is preliminary data.</text>
</comment>
<organism evidence="2 3">
    <name type="scientific">Aureococcus anophagefferens</name>
    <name type="common">Harmful bloom alga</name>
    <dbReference type="NCBI Taxonomy" id="44056"/>
    <lineage>
        <taxon>Eukaryota</taxon>
        <taxon>Sar</taxon>
        <taxon>Stramenopiles</taxon>
        <taxon>Ochrophyta</taxon>
        <taxon>Pelagophyceae</taxon>
        <taxon>Pelagomonadales</taxon>
        <taxon>Pelagomonadaceae</taxon>
        <taxon>Aureococcus</taxon>
    </lineage>
</organism>
<feature type="coiled-coil region" evidence="1">
    <location>
        <begin position="56"/>
        <end position="83"/>
    </location>
</feature>
<sequence>MFAAARSIRCLRGFATEAKAPDAVKQWSLREFLGRNGQGVFNIGVSFAVTVLASQVLSAKQLRESLEVEVDAARGEIQTLRNRVSDPAALRSIAGRLKCDAAALEREIKLALDPPPVEPAPPAAPPSII</sequence>
<protein>
    <submittedName>
        <fullName evidence="2">Uncharacterized protein</fullName>
    </submittedName>
</protein>
<dbReference type="EMBL" id="JBBJCI010000293">
    <property type="protein sequence ID" value="KAK7235285.1"/>
    <property type="molecule type" value="Genomic_DNA"/>
</dbReference>
<evidence type="ECO:0000313" key="3">
    <source>
        <dbReference type="Proteomes" id="UP001363151"/>
    </source>
</evidence>
<gene>
    <name evidence="2" type="ORF">SO694_000681103</name>
</gene>
<evidence type="ECO:0000313" key="2">
    <source>
        <dbReference type="EMBL" id="KAK7235285.1"/>
    </source>
</evidence>
<evidence type="ECO:0000256" key="1">
    <source>
        <dbReference type="SAM" id="Coils"/>
    </source>
</evidence>
<keyword evidence="3" id="KW-1185">Reference proteome</keyword>
<name>A0ABR1FPT8_AURAN</name>